<dbReference type="GO" id="GO:0046982">
    <property type="term" value="F:protein heterodimerization activity"/>
    <property type="evidence" value="ECO:0007669"/>
    <property type="project" value="InterPro"/>
</dbReference>
<dbReference type="PROSITE" id="PS50222">
    <property type="entry name" value="EF_HAND_2"/>
    <property type="match status" value="1"/>
</dbReference>
<keyword evidence="3" id="KW-1185">Reference proteome</keyword>
<evidence type="ECO:0000259" key="1">
    <source>
        <dbReference type="PROSITE" id="PS50222"/>
    </source>
</evidence>
<sequence length="135" mass="15502">MASRPDQVPDMRVFDAYFLRADVDRDGRISGKEAVTFFEGSNLPRPVLAQKPLWLEEMEQMPVRSPDLPLKTIRRIMKPKQMENRITPDVPLLLARACEVLIMDITQRAWDMTDEHIRTALSREAVAAIIDSINL</sequence>
<dbReference type="SUPFAM" id="SSF47473">
    <property type="entry name" value="EF-hand"/>
    <property type="match status" value="1"/>
</dbReference>
<dbReference type="GO" id="GO:0005886">
    <property type="term" value="C:plasma membrane"/>
    <property type="evidence" value="ECO:0007669"/>
    <property type="project" value="TreeGrafter"/>
</dbReference>
<dbReference type="EMBL" id="JACMSC010000001">
    <property type="protein sequence ID" value="KAG6537182.1"/>
    <property type="molecule type" value="Genomic_DNA"/>
</dbReference>
<dbReference type="Proteomes" id="UP000734854">
    <property type="component" value="Unassembled WGS sequence"/>
</dbReference>
<gene>
    <name evidence="2" type="ORF">ZIOFF_002268</name>
</gene>
<dbReference type="AlphaFoldDB" id="A0A8J5M9C3"/>
<dbReference type="PANTHER" id="PTHR11216">
    <property type="entry name" value="EH DOMAIN"/>
    <property type="match status" value="1"/>
</dbReference>
<protein>
    <recommendedName>
        <fullName evidence="1">EF-hand domain-containing protein</fullName>
    </recommendedName>
</protein>
<accession>A0A8J5M9C3</accession>
<dbReference type="SUPFAM" id="SSF47113">
    <property type="entry name" value="Histone-fold"/>
    <property type="match status" value="1"/>
</dbReference>
<comment type="caution">
    <text evidence="2">The sequence shown here is derived from an EMBL/GenBank/DDBJ whole genome shotgun (WGS) entry which is preliminary data.</text>
</comment>
<organism evidence="2 3">
    <name type="scientific">Zingiber officinale</name>
    <name type="common">Ginger</name>
    <name type="synonym">Amomum zingiber</name>
    <dbReference type="NCBI Taxonomy" id="94328"/>
    <lineage>
        <taxon>Eukaryota</taxon>
        <taxon>Viridiplantae</taxon>
        <taxon>Streptophyta</taxon>
        <taxon>Embryophyta</taxon>
        <taxon>Tracheophyta</taxon>
        <taxon>Spermatophyta</taxon>
        <taxon>Magnoliopsida</taxon>
        <taxon>Liliopsida</taxon>
        <taxon>Zingiberales</taxon>
        <taxon>Zingiberaceae</taxon>
        <taxon>Zingiber</taxon>
    </lineage>
</organism>
<reference evidence="2 3" key="1">
    <citation type="submission" date="2020-08" db="EMBL/GenBank/DDBJ databases">
        <title>Plant Genome Project.</title>
        <authorList>
            <person name="Zhang R.-G."/>
        </authorList>
    </citation>
    <scope>NUCLEOTIDE SEQUENCE [LARGE SCALE GENOMIC DNA]</scope>
    <source>
        <tissue evidence="2">Rhizome</tissue>
    </source>
</reference>
<evidence type="ECO:0000313" key="2">
    <source>
        <dbReference type="EMBL" id="KAG6537182.1"/>
    </source>
</evidence>
<dbReference type="InterPro" id="IPR011992">
    <property type="entry name" value="EF-hand-dom_pair"/>
</dbReference>
<dbReference type="GO" id="GO:0006897">
    <property type="term" value="P:endocytosis"/>
    <property type="evidence" value="ECO:0007669"/>
    <property type="project" value="TreeGrafter"/>
</dbReference>
<dbReference type="PANTHER" id="PTHR11216:SF172">
    <property type="entry name" value="EH DOMAIN-CONTAINING PROTEIN"/>
    <property type="match status" value="1"/>
</dbReference>
<proteinExistence type="predicted"/>
<dbReference type="GO" id="GO:0005509">
    <property type="term" value="F:calcium ion binding"/>
    <property type="evidence" value="ECO:0007669"/>
    <property type="project" value="InterPro"/>
</dbReference>
<name>A0A8J5M9C3_ZINOF</name>
<dbReference type="GO" id="GO:0005737">
    <property type="term" value="C:cytoplasm"/>
    <property type="evidence" value="ECO:0007669"/>
    <property type="project" value="TreeGrafter"/>
</dbReference>
<dbReference type="Gene3D" id="1.10.20.10">
    <property type="entry name" value="Histone, subunit A"/>
    <property type="match status" value="1"/>
</dbReference>
<dbReference type="InterPro" id="IPR009072">
    <property type="entry name" value="Histone-fold"/>
</dbReference>
<dbReference type="InterPro" id="IPR002048">
    <property type="entry name" value="EF_hand_dom"/>
</dbReference>
<dbReference type="InterPro" id="IPR003958">
    <property type="entry name" value="CBFA_NFYB_domain"/>
</dbReference>
<feature type="domain" description="EF-hand" evidence="1">
    <location>
        <begin position="9"/>
        <end position="44"/>
    </location>
</feature>
<dbReference type="GO" id="GO:0016197">
    <property type="term" value="P:endosomal transport"/>
    <property type="evidence" value="ECO:0007669"/>
    <property type="project" value="TreeGrafter"/>
</dbReference>
<evidence type="ECO:0000313" key="3">
    <source>
        <dbReference type="Proteomes" id="UP000734854"/>
    </source>
</evidence>
<dbReference type="Pfam" id="PF00808">
    <property type="entry name" value="CBFD_NFYB_HMF"/>
    <property type="match status" value="1"/>
</dbReference>